<dbReference type="GeneID" id="66853470"/>
<evidence type="ECO:0000256" key="1">
    <source>
        <dbReference type="SAM" id="MobiDB-lite"/>
    </source>
</evidence>
<sequence>MPHTRQAGPDTVESLLAAAAGVLAESYGSYDTAAARDRLAGDTYEESGAAYPAAPRPGAPAPTAYPSAHDEATHELDLACALVVNAAAAADSLARLVNDHRIDPEGALVFACLLHITGRAEAADFWWRFGAGGGSRTAAYCLYLSHRRHGEFRDAAYWRTQAAHDPEEEPPPPTACDGRQLLPDAARHALLVQWHSGLAPTLPAVLENVINRLTVADDDEDFGEIPHPSPTLVDDLGQ</sequence>
<dbReference type="RefSeq" id="WP_003984779.1">
    <property type="nucleotide sequence ID" value="NZ_CP043497.1"/>
</dbReference>
<reference evidence="2 3" key="1">
    <citation type="submission" date="2022-03" db="EMBL/GenBank/DDBJ databases">
        <title>Complete genome of Streptomyces rimosus ssp. rimosus R7 (=ATCC 10970).</title>
        <authorList>
            <person name="Beganovic S."/>
            <person name="Ruckert C."/>
            <person name="Busche T."/>
            <person name="Kalinowski J."/>
            <person name="Wittmann C."/>
        </authorList>
    </citation>
    <scope>NUCLEOTIDE SEQUENCE [LARGE SCALE GENOMIC DNA]</scope>
    <source>
        <strain evidence="2 3">R7</strain>
    </source>
</reference>
<name>A0ABY3ZBC2_STRRM</name>
<accession>A0ABY3ZBC2</accession>
<feature type="region of interest" description="Disordered" evidence="1">
    <location>
        <begin position="219"/>
        <end position="238"/>
    </location>
</feature>
<evidence type="ECO:0000313" key="2">
    <source>
        <dbReference type="EMBL" id="UNZ07384.1"/>
    </source>
</evidence>
<organism evidence="2 3">
    <name type="scientific">Streptomyces rimosus subsp. rimosus</name>
    <dbReference type="NCBI Taxonomy" id="132474"/>
    <lineage>
        <taxon>Bacteria</taxon>
        <taxon>Bacillati</taxon>
        <taxon>Actinomycetota</taxon>
        <taxon>Actinomycetes</taxon>
        <taxon>Kitasatosporales</taxon>
        <taxon>Streptomycetaceae</taxon>
        <taxon>Streptomyces</taxon>
    </lineage>
</organism>
<evidence type="ECO:0000313" key="3">
    <source>
        <dbReference type="Proteomes" id="UP000829494"/>
    </source>
</evidence>
<proteinExistence type="predicted"/>
<protein>
    <recommendedName>
        <fullName evidence="4">Glycoprotein</fullName>
    </recommendedName>
</protein>
<keyword evidence="3" id="KW-1185">Reference proteome</keyword>
<feature type="region of interest" description="Disordered" evidence="1">
    <location>
        <begin position="49"/>
        <end position="68"/>
    </location>
</feature>
<dbReference type="EMBL" id="CP094298">
    <property type="protein sequence ID" value="UNZ07384.1"/>
    <property type="molecule type" value="Genomic_DNA"/>
</dbReference>
<gene>
    <name evidence="2" type="ORF">SRIMR7_35050</name>
</gene>
<evidence type="ECO:0008006" key="4">
    <source>
        <dbReference type="Google" id="ProtNLM"/>
    </source>
</evidence>
<dbReference type="Proteomes" id="UP000829494">
    <property type="component" value="Chromosome"/>
</dbReference>